<dbReference type="Gene3D" id="3.40.50.1820">
    <property type="entry name" value="alpha/beta hydrolase"/>
    <property type="match status" value="1"/>
</dbReference>
<dbReference type="AlphaFoldDB" id="A0A1M6MUP5"/>
<name>A0A1M6MUP5_9PROT</name>
<evidence type="ECO:0000313" key="2">
    <source>
        <dbReference type="EMBL" id="SHJ87191.1"/>
    </source>
</evidence>
<dbReference type="PANTHER" id="PTHR43194:SF2">
    <property type="entry name" value="PEROXISOMAL MEMBRANE PROTEIN LPX1"/>
    <property type="match status" value="1"/>
</dbReference>
<evidence type="ECO:0000313" key="3">
    <source>
        <dbReference type="Proteomes" id="UP000184387"/>
    </source>
</evidence>
<dbReference type="Proteomes" id="UP000184387">
    <property type="component" value="Unassembled WGS sequence"/>
</dbReference>
<gene>
    <name evidence="2" type="ORF">SAMN02745194_03598</name>
</gene>
<dbReference type="EMBL" id="FQZF01000023">
    <property type="protein sequence ID" value="SHJ87191.1"/>
    <property type="molecule type" value="Genomic_DNA"/>
</dbReference>
<dbReference type="STRING" id="198092.SAMN02745194_03598"/>
<dbReference type="PRINTS" id="PR00111">
    <property type="entry name" value="ABHYDROLASE"/>
</dbReference>
<dbReference type="InterPro" id="IPR000073">
    <property type="entry name" value="AB_hydrolase_1"/>
</dbReference>
<dbReference type="SUPFAM" id="SSF53474">
    <property type="entry name" value="alpha/beta-Hydrolases"/>
    <property type="match status" value="1"/>
</dbReference>
<sequence length="269" mass="28393">MASEQFVRVNGLSFRCRLDGPEGAPALVFSNSLLTDLTLWDAQVAAFAGRYRILRYDQRGHGGTEVPPEPATLDRLTEDAAALLRHFGLAGTTFVGVSMGAATALCLAARAPELVAAVLASDGQAATAPGGAQAWQERIDLARENGMPAFAEATLRRWFSPASTASGNPAIARVREMIQATPEAGFVACARALQAYDIRAELPHLRQPVLLVAGAADGAMPQTMRGMAEVIPNARFVEIPDAGHLPCIETPDAFNAALEGLRGLHLGQV</sequence>
<proteinExistence type="predicted"/>
<dbReference type="Pfam" id="PF00561">
    <property type="entry name" value="Abhydrolase_1"/>
    <property type="match status" value="1"/>
</dbReference>
<dbReference type="InterPro" id="IPR050228">
    <property type="entry name" value="Carboxylesterase_BioH"/>
</dbReference>
<reference evidence="2 3" key="1">
    <citation type="submission" date="2016-11" db="EMBL/GenBank/DDBJ databases">
        <authorList>
            <person name="Jaros S."/>
            <person name="Januszkiewicz K."/>
            <person name="Wedrychowicz H."/>
        </authorList>
    </citation>
    <scope>NUCLEOTIDE SEQUENCE [LARGE SCALE GENOMIC DNA]</scope>
    <source>
        <strain evidence="2 3">DSM 14916</strain>
    </source>
</reference>
<accession>A0A1M6MUP5</accession>
<dbReference type="InterPro" id="IPR029058">
    <property type="entry name" value="AB_hydrolase_fold"/>
</dbReference>
<organism evidence="2 3">
    <name type="scientific">Muricoccus roseus</name>
    <dbReference type="NCBI Taxonomy" id="198092"/>
    <lineage>
        <taxon>Bacteria</taxon>
        <taxon>Pseudomonadati</taxon>
        <taxon>Pseudomonadota</taxon>
        <taxon>Alphaproteobacteria</taxon>
        <taxon>Acetobacterales</taxon>
        <taxon>Roseomonadaceae</taxon>
        <taxon>Muricoccus</taxon>
    </lineage>
</organism>
<dbReference type="PANTHER" id="PTHR43194">
    <property type="entry name" value="HYDROLASE ALPHA/BETA FOLD FAMILY"/>
    <property type="match status" value="1"/>
</dbReference>
<dbReference type="RefSeq" id="WP_073137239.1">
    <property type="nucleotide sequence ID" value="NZ_FQZF01000023.1"/>
</dbReference>
<feature type="domain" description="AB hydrolase-1" evidence="1">
    <location>
        <begin position="25"/>
        <end position="250"/>
    </location>
</feature>
<protein>
    <submittedName>
        <fullName evidence="2">3-oxoadipate enol-lactonase</fullName>
    </submittedName>
</protein>
<keyword evidence="3" id="KW-1185">Reference proteome</keyword>
<dbReference type="OrthoDB" id="9801400at2"/>
<evidence type="ECO:0000259" key="1">
    <source>
        <dbReference type="Pfam" id="PF00561"/>
    </source>
</evidence>